<dbReference type="EMBL" id="WTYL01000002">
    <property type="protein sequence ID" value="MXP44253.1"/>
    <property type="molecule type" value="Genomic_DNA"/>
</dbReference>
<gene>
    <name evidence="2" type="ORF">GRI65_07275</name>
</gene>
<feature type="domain" description="Thiamine phosphate synthase/TenI" evidence="1">
    <location>
        <begin position="19"/>
        <end position="167"/>
    </location>
</feature>
<dbReference type="Pfam" id="PF02581">
    <property type="entry name" value="TMP-TENI"/>
    <property type="match status" value="1"/>
</dbReference>
<keyword evidence="3" id="KW-1185">Reference proteome</keyword>
<dbReference type="InterPro" id="IPR013785">
    <property type="entry name" value="Aldolase_TIM"/>
</dbReference>
<dbReference type="GO" id="GO:0009228">
    <property type="term" value="P:thiamine biosynthetic process"/>
    <property type="evidence" value="ECO:0007669"/>
    <property type="project" value="UniProtKB-KW"/>
</dbReference>
<evidence type="ECO:0000313" key="2">
    <source>
        <dbReference type="EMBL" id="MXP44253.1"/>
    </source>
</evidence>
<sequence>MTCQTLPLLWLLSDARNDGALERALRALPRGSGFVFRHYHLGGEDRRARFGQLAKVARTQDHRVILSSKRWHEGADWGADGLYGGRPIETDQRPDRMLWLAAAHDAAEIARANTHGADGVFVSPVFATRSHPGVEVLGSEGFHALAKQSAAPAIALGGMNPARAEQLGWPRWGAIDGLANELAGAPQ</sequence>
<name>A0A845AXL8_9SPHN</name>
<reference evidence="2 3" key="1">
    <citation type="submission" date="2019-12" db="EMBL/GenBank/DDBJ databases">
        <title>Genomic-based taxomic classification of the family Erythrobacteraceae.</title>
        <authorList>
            <person name="Xu L."/>
        </authorList>
    </citation>
    <scope>NUCLEOTIDE SEQUENCE [LARGE SCALE GENOMIC DNA]</scope>
    <source>
        <strain evidence="2 3">KCTC 42453</strain>
    </source>
</reference>
<accession>A0A845AXL8</accession>
<dbReference type="RefSeq" id="WP_160755869.1">
    <property type="nucleotide sequence ID" value="NZ_WTYL01000002.1"/>
</dbReference>
<dbReference type="InterPro" id="IPR022998">
    <property type="entry name" value="ThiamineP_synth_TenI"/>
</dbReference>
<proteinExistence type="predicted"/>
<evidence type="ECO:0000259" key="1">
    <source>
        <dbReference type="Pfam" id="PF02581"/>
    </source>
</evidence>
<evidence type="ECO:0000313" key="3">
    <source>
        <dbReference type="Proteomes" id="UP000431922"/>
    </source>
</evidence>
<dbReference type="SUPFAM" id="SSF51391">
    <property type="entry name" value="Thiamin phosphate synthase"/>
    <property type="match status" value="1"/>
</dbReference>
<comment type="caution">
    <text evidence="2">The sequence shown here is derived from an EMBL/GenBank/DDBJ whole genome shotgun (WGS) entry which is preliminary data.</text>
</comment>
<protein>
    <submittedName>
        <fullName evidence="2">Thiamine phosphate synthase</fullName>
    </submittedName>
</protein>
<dbReference type="InterPro" id="IPR036206">
    <property type="entry name" value="ThiamineP_synth_sf"/>
</dbReference>
<dbReference type="AlphaFoldDB" id="A0A845AXL8"/>
<dbReference type="Gene3D" id="3.20.20.70">
    <property type="entry name" value="Aldolase class I"/>
    <property type="match status" value="1"/>
</dbReference>
<organism evidence="2 3">
    <name type="scientific">Allopontixanthobacter sediminis</name>
    <dbReference type="NCBI Taxonomy" id="1689985"/>
    <lineage>
        <taxon>Bacteria</taxon>
        <taxon>Pseudomonadati</taxon>
        <taxon>Pseudomonadota</taxon>
        <taxon>Alphaproteobacteria</taxon>
        <taxon>Sphingomonadales</taxon>
        <taxon>Erythrobacteraceae</taxon>
        <taxon>Allopontixanthobacter</taxon>
    </lineage>
</organism>
<dbReference type="OrthoDB" id="8446047at2"/>
<dbReference type="CDD" id="cd00564">
    <property type="entry name" value="TMP_TenI"/>
    <property type="match status" value="1"/>
</dbReference>
<dbReference type="Proteomes" id="UP000431922">
    <property type="component" value="Unassembled WGS sequence"/>
</dbReference>